<proteinExistence type="predicted"/>
<dbReference type="Proteomes" id="UP000269945">
    <property type="component" value="Unassembled WGS sequence"/>
</dbReference>
<protein>
    <submittedName>
        <fullName evidence="1">Uncharacterized protein</fullName>
    </submittedName>
</protein>
<sequence>RCPCFTNNLLVIQHPSCLLIKVEIPNVVVSALCYRTPASMLLPLPRPQQSTSQAASLQTCHSFLTLLLRKLLPLLEHASPTS</sequence>
<accession>A0A9X9MC94</accession>
<organism evidence="1 2">
    <name type="scientific">Gulo gulo</name>
    <name type="common">Wolverine</name>
    <name type="synonym">Gluton</name>
    <dbReference type="NCBI Taxonomy" id="48420"/>
    <lineage>
        <taxon>Eukaryota</taxon>
        <taxon>Metazoa</taxon>
        <taxon>Chordata</taxon>
        <taxon>Craniata</taxon>
        <taxon>Vertebrata</taxon>
        <taxon>Euteleostomi</taxon>
        <taxon>Mammalia</taxon>
        <taxon>Eutheria</taxon>
        <taxon>Laurasiatheria</taxon>
        <taxon>Carnivora</taxon>
        <taxon>Caniformia</taxon>
        <taxon>Musteloidea</taxon>
        <taxon>Mustelidae</taxon>
        <taxon>Guloninae</taxon>
        <taxon>Gulo</taxon>
    </lineage>
</organism>
<name>A0A9X9MC94_GULGU</name>
<keyword evidence="2" id="KW-1185">Reference proteome</keyword>
<feature type="non-terminal residue" evidence="1">
    <location>
        <position position="1"/>
    </location>
</feature>
<evidence type="ECO:0000313" key="2">
    <source>
        <dbReference type="Proteomes" id="UP000269945"/>
    </source>
</evidence>
<comment type="caution">
    <text evidence="1">The sequence shown here is derived from an EMBL/GenBank/DDBJ whole genome shotgun (WGS) entry which is preliminary data.</text>
</comment>
<dbReference type="EMBL" id="CYRY02046310">
    <property type="protein sequence ID" value="VCX41993.1"/>
    <property type="molecule type" value="Genomic_DNA"/>
</dbReference>
<gene>
    <name evidence="1" type="ORF">BN2614_LOCUS1</name>
</gene>
<reference evidence="1 2" key="1">
    <citation type="submission" date="2018-10" db="EMBL/GenBank/DDBJ databases">
        <authorList>
            <person name="Ekblom R."/>
            <person name="Jareborg N."/>
        </authorList>
    </citation>
    <scope>NUCLEOTIDE SEQUENCE [LARGE SCALE GENOMIC DNA]</scope>
    <source>
        <tissue evidence="1">Muscle</tissue>
    </source>
</reference>
<evidence type="ECO:0000313" key="1">
    <source>
        <dbReference type="EMBL" id="VCX41993.1"/>
    </source>
</evidence>
<dbReference type="AlphaFoldDB" id="A0A9X9MC94"/>